<sequence length="438" mass="49041">MSNPPRESRPRRARKNRLQPQTGSGCRRSGRLQKKPPVSYAQNAQPNRTKRTHSVEPIVKSSTPPPSIHSLTEENLRLLNEQEMSKRKKTGEETMTNTKRTMTRSKSAPSTNGGYRIHRLKAVNILFDGTIPEHLQAAIDDIVRVKAPSEERRAVIRNAAERFYHSCRGISNDRSMEGDFVGVCRDALRDLLRPGIFIRQEAHWRCEFKPGISEGNPIFRVDEGTPAIKTPCPDITVGIGEETFLETLSSPGLGLSKTQARNFVRRLETEYDSVGPDGERLGLTILGSGRVFFPIVTVEAKAYLTGKQVSEAQNEAAVSGASALNFQLRLTEMAKSSAAEFDDKQYKCPLFFSICTEGPYHELWVHYTFVEEGQRMFDMKLVKICNVMLKETVEDFFFAVDGVLSWGAGAFRQSVVDRMRLVAIKKTLDKGGETNPAS</sequence>
<feature type="region of interest" description="Disordered" evidence="1">
    <location>
        <begin position="1"/>
        <end position="72"/>
    </location>
</feature>
<feature type="region of interest" description="Disordered" evidence="1">
    <location>
        <begin position="85"/>
        <end position="113"/>
    </location>
</feature>
<dbReference type="GeneID" id="27338327"/>
<dbReference type="VEuPathDB" id="FungiDB:PV08_11244"/>
<evidence type="ECO:0000313" key="4">
    <source>
        <dbReference type="Proteomes" id="UP000053328"/>
    </source>
</evidence>
<dbReference type="Pfam" id="PF25545">
    <property type="entry name" value="DUF7924"/>
    <property type="match status" value="1"/>
</dbReference>
<dbReference type="AlphaFoldDB" id="A0A0D1ZB79"/>
<reference evidence="3 4" key="1">
    <citation type="submission" date="2015-01" db="EMBL/GenBank/DDBJ databases">
        <title>The Genome Sequence of Exophiala spinifera CBS89968.</title>
        <authorList>
            <consortium name="The Broad Institute Genomics Platform"/>
            <person name="Cuomo C."/>
            <person name="de Hoog S."/>
            <person name="Gorbushina A."/>
            <person name="Stielow B."/>
            <person name="Teixiera M."/>
            <person name="Abouelleil A."/>
            <person name="Chapman S.B."/>
            <person name="Priest M."/>
            <person name="Young S.K."/>
            <person name="Wortman J."/>
            <person name="Nusbaum C."/>
            <person name="Birren B."/>
        </authorList>
    </citation>
    <scope>NUCLEOTIDE SEQUENCE [LARGE SCALE GENOMIC DNA]</scope>
    <source>
        <strain evidence="3 4">CBS 89968</strain>
    </source>
</reference>
<protein>
    <recommendedName>
        <fullName evidence="2">DUF7924 domain-containing protein</fullName>
    </recommendedName>
</protein>
<dbReference type="HOGENOM" id="CLU_034751_0_0_1"/>
<keyword evidence="4" id="KW-1185">Reference proteome</keyword>
<name>A0A0D1ZB79_9EURO</name>
<dbReference type="InterPro" id="IPR057684">
    <property type="entry name" value="DUF7924"/>
</dbReference>
<evidence type="ECO:0000313" key="3">
    <source>
        <dbReference type="EMBL" id="KIW10282.1"/>
    </source>
</evidence>
<evidence type="ECO:0000259" key="2">
    <source>
        <dbReference type="Pfam" id="PF25545"/>
    </source>
</evidence>
<evidence type="ECO:0000256" key="1">
    <source>
        <dbReference type="SAM" id="MobiDB-lite"/>
    </source>
</evidence>
<dbReference type="OrthoDB" id="5372703at2759"/>
<organism evidence="3 4">
    <name type="scientific">Exophiala spinifera</name>
    <dbReference type="NCBI Taxonomy" id="91928"/>
    <lineage>
        <taxon>Eukaryota</taxon>
        <taxon>Fungi</taxon>
        <taxon>Dikarya</taxon>
        <taxon>Ascomycota</taxon>
        <taxon>Pezizomycotina</taxon>
        <taxon>Eurotiomycetes</taxon>
        <taxon>Chaetothyriomycetidae</taxon>
        <taxon>Chaetothyriales</taxon>
        <taxon>Herpotrichiellaceae</taxon>
        <taxon>Exophiala</taxon>
    </lineage>
</organism>
<feature type="compositionally biased region" description="Polar residues" evidence="1">
    <location>
        <begin position="93"/>
        <end position="113"/>
    </location>
</feature>
<dbReference type="RefSeq" id="XP_016230498.1">
    <property type="nucleotide sequence ID" value="XM_016385554.1"/>
</dbReference>
<proteinExistence type="predicted"/>
<dbReference type="Proteomes" id="UP000053328">
    <property type="component" value="Unassembled WGS sequence"/>
</dbReference>
<feature type="domain" description="DUF7924" evidence="2">
    <location>
        <begin position="289"/>
        <end position="414"/>
    </location>
</feature>
<gene>
    <name evidence="3" type="ORF">PV08_11244</name>
</gene>
<feature type="compositionally biased region" description="Basic and acidic residues" evidence="1">
    <location>
        <begin position="1"/>
        <end position="10"/>
    </location>
</feature>
<dbReference type="EMBL" id="KN847500">
    <property type="protein sequence ID" value="KIW10282.1"/>
    <property type="molecule type" value="Genomic_DNA"/>
</dbReference>
<accession>A0A0D1ZB79</accession>